<evidence type="ECO:0000256" key="1">
    <source>
        <dbReference type="SAM" id="Phobius"/>
    </source>
</evidence>
<proteinExistence type="predicted"/>
<comment type="caution">
    <text evidence="2">The sequence shown here is derived from an EMBL/GenBank/DDBJ whole genome shotgun (WGS) entry which is preliminary data.</text>
</comment>
<keyword evidence="1" id="KW-0812">Transmembrane</keyword>
<dbReference type="EMBL" id="BAAANH010000001">
    <property type="protein sequence ID" value="GAA1752259.1"/>
    <property type="molecule type" value="Genomic_DNA"/>
</dbReference>
<evidence type="ECO:0000313" key="2">
    <source>
        <dbReference type="EMBL" id="GAA1752259.1"/>
    </source>
</evidence>
<reference evidence="2 3" key="1">
    <citation type="journal article" date="2019" name="Int. J. Syst. Evol. Microbiol.">
        <title>The Global Catalogue of Microorganisms (GCM) 10K type strain sequencing project: providing services to taxonomists for standard genome sequencing and annotation.</title>
        <authorList>
            <consortium name="The Broad Institute Genomics Platform"/>
            <consortium name="The Broad Institute Genome Sequencing Center for Infectious Disease"/>
            <person name="Wu L."/>
            <person name="Ma J."/>
        </authorList>
    </citation>
    <scope>NUCLEOTIDE SEQUENCE [LARGE SCALE GENOMIC DNA]</scope>
    <source>
        <strain evidence="2 3">JCM 14319</strain>
    </source>
</reference>
<gene>
    <name evidence="2" type="ORF">GCM10009747_07360</name>
</gene>
<feature type="transmembrane region" description="Helical" evidence="1">
    <location>
        <begin position="47"/>
        <end position="67"/>
    </location>
</feature>
<sequence>MTLSDEEETDAEDQPGPSAARTFLDVQSGELGLMLGVKNSLESRGTAVIWTSSSVVTLLLGVLTLNWNLDRTEAALRGWTFMFFVVGLIAFFGALVAGLVVNWPHRYRWWNFKSPKGIIRYLGEENIENRRELVDSPGSFIEGNLIEHLVGQMKRAHRSNKVKSIALSIGIGAESLAFIALVSAVVLTFIVPA</sequence>
<accession>A0ABN2KBA8</accession>
<keyword evidence="1" id="KW-1133">Transmembrane helix</keyword>
<dbReference type="Proteomes" id="UP001500506">
    <property type="component" value="Unassembled WGS sequence"/>
</dbReference>
<protein>
    <submittedName>
        <fullName evidence="2">Uncharacterized protein</fullName>
    </submittedName>
</protein>
<evidence type="ECO:0000313" key="3">
    <source>
        <dbReference type="Proteomes" id="UP001500506"/>
    </source>
</evidence>
<feature type="transmembrane region" description="Helical" evidence="1">
    <location>
        <begin position="165"/>
        <end position="191"/>
    </location>
</feature>
<name>A0ABN2KBA8_9MICO</name>
<feature type="transmembrane region" description="Helical" evidence="1">
    <location>
        <begin position="79"/>
        <end position="103"/>
    </location>
</feature>
<keyword evidence="3" id="KW-1185">Reference proteome</keyword>
<dbReference type="RefSeq" id="WP_232498462.1">
    <property type="nucleotide sequence ID" value="NZ_BAAANH010000001.1"/>
</dbReference>
<organism evidence="2 3">
    <name type="scientific">Agromyces humatus</name>
    <dbReference type="NCBI Taxonomy" id="279573"/>
    <lineage>
        <taxon>Bacteria</taxon>
        <taxon>Bacillati</taxon>
        <taxon>Actinomycetota</taxon>
        <taxon>Actinomycetes</taxon>
        <taxon>Micrococcales</taxon>
        <taxon>Microbacteriaceae</taxon>
        <taxon>Agromyces</taxon>
    </lineage>
</organism>
<keyword evidence="1" id="KW-0472">Membrane</keyword>